<reference evidence="1" key="1">
    <citation type="submission" date="2022-11" db="EMBL/GenBank/DDBJ databases">
        <authorList>
            <person name="Hyden B.L."/>
            <person name="Feng K."/>
            <person name="Yates T."/>
            <person name="Jawdy S."/>
            <person name="Smart L.B."/>
            <person name="Muchero W."/>
        </authorList>
    </citation>
    <scope>NUCLEOTIDE SEQUENCE</scope>
    <source>
        <tissue evidence="1">Shoot tip</tissue>
    </source>
</reference>
<name>A0A9Q0T636_9ROSI</name>
<comment type="caution">
    <text evidence="1">The sequence shown here is derived from an EMBL/GenBank/DDBJ whole genome shotgun (WGS) entry which is preliminary data.</text>
</comment>
<gene>
    <name evidence="1" type="ORF">OIU74_013247</name>
</gene>
<organism evidence="1 2">
    <name type="scientific">Salix koriyanagi</name>
    <dbReference type="NCBI Taxonomy" id="2511006"/>
    <lineage>
        <taxon>Eukaryota</taxon>
        <taxon>Viridiplantae</taxon>
        <taxon>Streptophyta</taxon>
        <taxon>Embryophyta</taxon>
        <taxon>Tracheophyta</taxon>
        <taxon>Spermatophyta</taxon>
        <taxon>Magnoliopsida</taxon>
        <taxon>eudicotyledons</taxon>
        <taxon>Gunneridae</taxon>
        <taxon>Pentapetalae</taxon>
        <taxon>rosids</taxon>
        <taxon>fabids</taxon>
        <taxon>Malpighiales</taxon>
        <taxon>Salicaceae</taxon>
        <taxon>Saliceae</taxon>
        <taxon>Salix</taxon>
    </lineage>
</organism>
<dbReference type="PANTHER" id="PTHR38522:SF2">
    <property type="entry name" value="PLASMA MEMBRANE-ASSOCIATED CATION-BINDING PROTEIN 1"/>
    <property type="match status" value="1"/>
</dbReference>
<accession>A0A9Q0T636</accession>
<dbReference type="Pfam" id="PF05558">
    <property type="entry name" value="DREPP"/>
    <property type="match status" value="1"/>
</dbReference>
<keyword evidence="2" id="KW-1185">Reference proteome</keyword>
<dbReference type="Proteomes" id="UP001151752">
    <property type="component" value="Chromosome 1"/>
</dbReference>
<dbReference type="EMBL" id="JAPFFM010000016">
    <property type="protein sequence ID" value="KAJ6702048.1"/>
    <property type="molecule type" value="Genomic_DNA"/>
</dbReference>
<sequence length="89" mass="10172">MGYWKTKVLPKIKKVFEKDSAKKAAAAEATKNFDESMEEISKEFEEKKTELGPKVIEIFEASTAEIKTLVKDPKRSRIKEAIYFSSEVP</sequence>
<dbReference type="InterPro" id="IPR008469">
    <property type="entry name" value="DREPP"/>
</dbReference>
<reference evidence="1" key="2">
    <citation type="journal article" date="2023" name="Int. J. Mol. Sci.">
        <title>De Novo Assembly and Annotation of 11 Diverse Shrub Willow (Salix) Genomes Reveals Novel Gene Organization in Sex-Linked Regions.</title>
        <authorList>
            <person name="Hyden B."/>
            <person name="Feng K."/>
            <person name="Yates T.B."/>
            <person name="Jawdy S."/>
            <person name="Cereghino C."/>
            <person name="Smart L.B."/>
            <person name="Muchero W."/>
        </authorList>
    </citation>
    <scope>NUCLEOTIDE SEQUENCE</scope>
    <source>
        <tissue evidence="1">Shoot tip</tissue>
    </source>
</reference>
<protein>
    <submittedName>
        <fullName evidence="1">PLASMA MEMBRANE-ASSOCIATED CATION-BINDING PROTEIN 1</fullName>
    </submittedName>
</protein>
<dbReference type="GO" id="GO:0005886">
    <property type="term" value="C:plasma membrane"/>
    <property type="evidence" value="ECO:0007669"/>
    <property type="project" value="InterPro"/>
</dbReference>
<evidence type="ECO:0000313" key="1">
    <source>
        <dbReference type="EMBL" id="KAJ6702048.1"/>
    </source>
</evidence>
<evidence type="ECO:0000313" key="2">
    <source>
        <dbReference type="Proteomes" id="UP001151752"/>
    </source>
</evidence>
<dbReference type="PANTHER" id="PTHR38522">
    <property type="entry name" value="PLASMA MEMBRANE-ASSOCIATED CATION-BINDING PROTEIN 1"/>
    <property type="match status" value="1"/>
</dbReference>
<dbReference type="AlphaFoldDB" id="A0A9Q0T636"/>
<proteinExistence type="predicted"/>